<dbReference type="AlphaFoldDB" id="A0A0P6B801"/>
<reference evidence="1" key="1">
    <citation type="submission" date="2015-10" db="EMBL/GenBank/DDBJ databases">
        <title>Daphnia magna gene sets from two clonal populations assembled and annotated with EvidentialGene.</title>
        <authorList>
            <person name="Gilbert D."/>
            <person name="Podicheti R."/>
            <person name="Orsini L."/>
            <person name="Colbourne J."/>
            <person name="Pfrender M."/>
        </authorList>
    </citation>
    <scope>NUCLEOTIDE SEQUENCE</scope>
</reference>
<proteinExistence type="predicted"/>
<organism evidence="1">
    <name type="scientific">Daphnia magna</name>
    <dbReference type="NCBI Taxonomy" id="35525"/>
    <lineage>
        <taxon>Eukaryota</taxon>
        <taxon>Metazoa</taxon>
        <taxon>Ecdysozoa</taxon>
        <taxon>Arthropoda</taxon>
        <taxon>Crustacea</taxon>
        <taxon>Branchiopoda</taxon>
        <taxon>Diplostraca</taxon>
        <taxon>Cladocera</taxon>
        <taxon>Anomopoda</taxon>
        <taxon>Daphniidae</taxon>
        <taxon>Daphnia</taxon>
    </lineage>
</organism>
<name>A0A0P6B801_9CRUS</name>
<sequence length="105" mass="12398">MEGRETSPPKSIKLISDILIFTGCTRCSEAHVDVCTVHVAANHRQTVFFFKKMVSVFVYFIQRVDMFLCSCQLFRSRFKNKTRKLRPYMTNLKNKLPMRLTMRID</sequence>
<dbReference type="EMBL" id="GDIP01232791">
    <property type="protein sequence ID" value="JAI90610.1"/>
    <property type="molecule type" value="Transcribed_RNA"/>
</dbReference>
<evidence type="ECO:0000313" key="1">
    <source>
        <dbReference type="EMBL" id="JAI90610.1"/>
    </source>
</evidence>
<protein>
    <submittedName>
        <fullName evidence="1">Uncharacterized protein</fullName>
    </submittedName>
</protein>
<reference evidence="1" key="2">
    <citation type="submission" date="2015-10" db="EMBL/GenBank/DDBJ databases">
        <authorList>
            <person name="Gilbert D.G."/>
        </authorList>
    </citation>
    <scope>NUCLEOTIDE SEQUENCE</scope>
</reference>
<accession>A0A0P6B801</accession>